<dbReference type="InterPro" id="IPR007184">
    <property type="entry name" value="Mannoside_phosphorylase"/>
</dbReference>
<dbReference type="SUPFAM" id="SSF75005">
    <property type="entry name" value="Arabinanase/levansucrase/invertase"/>
    <property type="match status" value="1"/>
</dbReference>
<reference evidence="4 5" key="1">
    <citation type="submission" date="2024-03" db="EMBL/GenBank/DDBJ databases">
        <title>Ignisphaera cupida sp. nov., a hyperthermophilic hydrolytic archaeon from a hot spring of Kamchatka, and proposal of Ignisphaeraceae fam. nov.</title>
        <authorList>
            <person name="Podosokorskaya O.A."/>
            <person name="Elcheninov A.G."/>
            <person name="Maltseva A.I."/>
            <person name="Zayulina K.S."/>
            <person name="Novikov A."/>
            <person name="Merkel A.Y."/>
        </authorList>
    </citation>
    <scope>NUCLEOTIDE SEQUENCE [LARGE SCALE GENOMIC DNA]</scope>
    <source>
        <strain evidence="4 5">38H-sp</strain>
    </source>
</reference>
<dbReference type="RefSeq" id="WP_420069785.1">
    <property type="nucleotide sequence ID" value="NZ_JBCHKQ010000003.1"/>
</dbReference>
<dbReference type="Pfam" id="PF04041">
    <property type="entry name" value="Glyco_hydro_130"/>
    <property type="match status" value="1"/>
</dbReference>
<dbReference type="GO" id="GO:0016787">
    <property type="term" value="F:hydrolase activity"/>
    <property type="evidence" value="ECO:0007669"/>
    <property type="project" value="UniProtKB-KW"/>
</dbReference>
<protein>
    <submittedName>
        <fullName evidence="4">Glycoside hydrolase family 130 protein</fullName>
    </submittedName>
</protein>
<keyword evidence="5" id="KW-1185">Reference proteome</keyword>
<name>A0ABU9UCE7_9SPIR</name>
<evidence type="ECO:0000313" key="5">
    <source>
        <dbReference type="Proteomes" id="UP001466331"/>
    </source>
</evidence>
<keyword evidence="2" id="KW-0808">Transferase</keyword>
<dbReference type="PANTHER" id="PTHR34106">
    <property type="entry name" value="GLYCOSIDASE"/>
    <property type="match status" value="1"/>
</dbReference>
<keyword evidence="4" id="KW-0378">Hydrolase</keyword>
<dbReference type="EMBL" id="JBCHKQ010000003">
    <property type="protein sequence ID" value="MEM5948334.1"/>
    <property type="molecule type" value="Genomic_DNA"/>
</dbReference>
<evidence type="ECO:0000256" key="2">
    <source>
        <dbReference type="ARBA" id="ARBA00022679"/>
    </source>
</evidence>
<comment type="similarity">
    <text evidence="3">Belongs to the glycosyl hydrolase 130 family.</text>
</comment>
<gene>
    <name evidence="4" type="ORF">WKV44_07235</name>
</gene>
<dbReference type="PANTHER" id="PTHR34106:SF4">
    <property type="entry name" value="BLL5143 PROTEIN"/>
    <property type="match status" value="1"/>
</dbReference>
<evidence type="ECO:0000313" key="4">
    <source>
        <dbReference type="EMBL" id="MEM5948334.1"/>
    </source>
</evidence>
<accession>A0ABU9UCE7</accession>
<dbReference type="Gene3D" id="2.115.10.20">
    <property type="entry name" value="Glycosyl hydrolase domain, family 43"/>
    <property type="match status" value="1"/>
</dbReference>
<organism evidence="4 5">
    <name type="scientific">Rarispira pelagica</name>
    <dbReference type="NCBI Taxonomy" id="3141764"/>
    <lineage>
        <taxon>Bacteria</taxon>
        <taxon>Pseudomonadati</taxon>
        <taxon>Spirochaetota</taxon>
        <taxon>Spirochaetia</taxon>
        <taxon>Winmispirales</taxon>
        <taxon>Winmispiraceae</taxon>
        <taxon>Rarispira</taxon>
    </lineage>
</organism>
<comment type="caution">
    <text evidence="4">The sequence shown here is derived from an EMBL/GenBank/DDBJ whole genome shotgun (WGS) entry which is preliminary data.</text>
</comment>
<evidence type="ECO:0000256" key="3">
    <source>
        <dbReference type="ARBA" id="ARBA00024356"/>
    </source>
</evidence>
<dbReference type="CDD" id="cd18613">
    <property type="entry name" value="GH130"/>
    <property type="match status" value="1"/>
</dbReference>
<evidence type="ECO:0000256" key="1">
    <source>
        <dbReference type="ARBA" id="ARBA00022676"/>
    </source>
</evidence>
<keyword evidence="1" id="KW-0328">Glycosyltransferase</keyword>
<dbReference type="InterPro" id="IPR023296">
    <property type="entry name" value="Glyco_hydro_beta-prop_sf"/>
</dbReference>
<sequence>MTVKRLGIQLLPQPEKVVLRFFSPGEKERIEHIIARVFTMTDREVEEELRTVIEKFDYHHDQLEEILAKNYKKISRFIFTDREPDDRRKLFIGSLFTSEYSIEAAALFNPSIVVHPDQSNLPEDSIRFILSLRATGEGHISSLVFRQGVMHKDGSIIIEDSGQRYVIPPHIVENTQYNRELFIAQLKEQRLYNIFAEALFAEMPEIFGYRRLIEAIENLREAEALHSEEFLRTLESIEWFASFNQEVYFDPDIPMDMRIISPSIVVDLKGLEDARFVKFIDDKGIPTYYATYTAYDGRSFSPQLLATKDFNHFRFISLTGKAVKNKGFALFPKKIGGRYCMIGRQDNENITIMFSENINFWNEYRIILRPKYSWEIIQLGNCGSPIETDAGWLLFTHGVGPMRHYSMGAVLLDKEKPYKVIGRLKRPFLEAQADERSGYVPNVIYSCGALQHKDKLLIPYAMSDYITSFAEVETDELVKQILKDGN</sequence>
<dbReference type="Proteomes" id="UP001466331">
    <property type="component" value="Unassembled WGS sequence"/>
</dbReference>
<proteinExistence type="inferred from homology"/>